<feature type="transmembrane region" description="Helical" evidence="15">
    <location>
        <begin position="159"/>
        <end position="176"/>
    </location>
</feature>
<evidence type="ECO:0000256" key="12">
    <source>
        <dbReference type="ARBA" id="ARBA00050984"/>
    </source>
</evidence>
<keyword evidence="6 15" id="KW-0812">Transmembrane</keyword>
<dbReference type="Gene3D" id="1.20.1510.10">
    <property type="entry name" value="Cation efflux protein transmembrane domain"/>
    <property type="match status" value="1"/>
</dbReference>
<dbReference type="SUPFAM" id="SSF160240">
    <property type="entry name" value="Cation efflux protein cytoplasmic domain-like"/>
    <property type="match status" value="1"/>
</dbReference>
<comment type="similarity">
    <text evidence="2">Belongs to the cation diffusion facilitator (CDF) transporter (TC 2.A.4) family. FieF subfamily.</text>
</comment>
<evidence type="ECO:0000256" key="11">
    <source>
        <dbReference type="ARBA" id="ARBA00047695"/>
    </source>
</evidence>
<comment type="caution">
    <text evidence="18">The sequence shown here is derived from an EMBL/GenBank/DDBJ whole genome shotgun (WGS) entry which is preliminary data.</text>
</comment>
<dbReference type="RefSeq" id="WP_119909818.1">
    <property type="nucleotide sequence ID" value="NZ_QZCH01000004.1"/>
</dbReference>
<feature type="domain" description="Cation efflux protein cytoplasmic" evidence="17">
    <location>
        <begin position="212"/>
        <end position="287"/>
    </location>
</feature>
<evidence type="ECO:0000256" key="2">
    <source>
        <dbReference type="ARBA" id="ARBA00010212"/>
    </source>
</evidence>
<organism evidence="18 19">
    <name type="scientific">Motilimonas pumila</name>
    <dbReference type="NCBI Taxonomy" id="2303987"/>
    <lineage>
        <taxon>Bacteria</taxon>
        <taxon>Pseudomonadati</taxon>
        <taxon>Pseudomonadota</taxon>
        <taxon>Gammaproteobacteria</taxon>
        <taxon>Alteromonadales</taxon>
        <taxon>Alteromonadales genera incertae sedis</taxon>
        <taxon>Motilimonas</taxon>
    </lineage>
</organism>
<gene>
    <name evidence="18" type="ORF">D1Z90_05865</name>
</gene>
<reference evidence="18 19" key="2">
    <citation type="submission" date="2019-01" db="EMBL/GenBank/DDBJ databases">
        <title>Motilimonas pumilus sp. nov., isolated from the gut of sea cucumber (Apostichopus japonicus).</title>
        <authorList>
            <person name="Wang F.-Q."/>
            <person name="Ren L.-H."/>
            <person name="Lin Y.-W."/>
            <person name="Sun G.-H."/>
            <person name="Du Z.-J."/>
            <person name="Zhao J.-X."/>
            <person name="Liu X.-J."/>
            <person name="Liu L.-J."/>
        </authorList>
    </citation>
    <scope>NUCLEOTIDE SEQUENCE [LARGE SCALE GENOMIC DNA]</scope>
    <source>
        <strain evidence="18 19">PLHSC7-2</strain>
    </source>
</reference>
<dbReference type="Pfam" id="PF01545">
    <property type="entry name" value="Cation_efflux"/>
    <property type="match status" value="1"/>
</dbReference>
<dbReference type="InterPro" id="IPR058533">
    <property type="entry name" value="Cation_efflux_TM"/>
</dbReference>
<keyword evidence="7" id="KW-0406">Ion transport</keyword>
<evidence type="ECO:0000256" key="5">
    <source>
        <dbReference type="ARBA" id="ARBA00022496"/>
    </source>
</evidence>
<dbReference type="PANTHER" id="PTHR43840:SF41">
    <property type="entry name" value="CATION-EFFLUX PUMP FIEF"/>
    <property type="match status" value="1"/>
</dbReference>
<evidence type="ECO:0000259" key="17">
    <source>
        <dbReference type="Pfam" id="PF16916"/>
    </source>
</evidence>
<dbReference type="Gene3D" id="3.30.70.1350">
    <property type="entry name" value="Cation efflux protein, cytoplasmic domain"/>
    <property type="match status" value="1"/>
</dbReference>
<dbReference type="EMBL" id="QZCH01000004">
    <property type="protein sequence ID" value="RJG49483.1"/>
    <property type="molecule type" value="Genomic_DNA"/>
</dbReference>
<keyword evidence="7" id="KW-0864">Zinc transport</keyword>
<dbReference type="SUPFAM" id="SSF161111">
    <property type="entry name" value="Cation efflux protein transmembrane domain-like"/>
    <property type="match status" value="1"/>
</dbReference>
<dbReference type="GO" id="GO:0006882">
    <property type="term" value="P:intracellular zinc ion homeostasis"/>
    <property type="evidence" value="ECO:0007669"/>
    <property type="project" value="TreeGrafter"/>
</dbReference>
<comment type="subcellular location">
    <subcellularLocation>
        <location evidence="1">Cell membrane</location>
        <topology evidence="1">Multi-pass membrane protein</topology>
    </subcellularLocation>
</comment>
<evidence type="ECO:0000256" key="6">
    <source>
        <dbReference type="ARBA" id="ARBA00022692"/>
    </source>
</evidence>
<evidence type="ECO:0000256" key="4">
    <source>
        <dbReference type="ARBA" id="ARBA00022475"/>
    </source>
</evidence>
<keyword evidence="8 15" id="KW-1133">Transmembrane helix</keyword>
<keyword evidence="5" id="KW-0408">Iron</keyword>
<keyword evidence="3" id="KW-0813">Transport</keyword>
<dbReference type="AlphaFoldDB" id="A0A418YHE4"/>
<evidence type="ECO:0000256" key="7">
    <source>
        <dbReference type="ARBA" id="ARBA00022906"/>
    </source>
</evidence>
<feature type="transmembrane region" description="Helical" evidence="15">
    <location>
        <begin position="12"/>
        <end position="34"/>
    </location>
</feature>
<dbReference type="PANTHER" id="PTHR43840">
    <property type="entry name" value="MITOCHONDRIAL METAL TRANSPORTER 1-RELATED"/>
    <property type="match status" value="1"/>
</dbReference>
<evidence type="ECO:0000256" key="14">
    <source>
        <dbReference type="ARBA" id="ARBA00072262"/>
    </source>
</evidence>
<keyword evidence="9 15" id="KW-0472">Membrane</keyword>
<dbReference type="GO" id="GO:0005886">
    <property type="term" value="C:plasma membrane"/>
    <property type="evidence" value="ECO:0007669"/>
    <property type="project" value="UniProtKB-SubCell"/>
</dbReference>
<dbReference type="InterPro" id="IPR027470">
    <property type="entry name" value="Cation_efflux_CTD"/>
</dbReference>
<dbReference type="GO" id="GO:0015086">
    <property type="term" value="F:cadmium ion transmembrane transporter activity"/>
    <property type="evidence" value="ECO:0007669"/>
    <property type="project" value="TreeGrafter"/>
</dbReference>
<dbReference type="GO" id="GO:0015341">
    <property type="term" value="F:zinc efflux antiporter activity"/>
    <property type="evidence" value="ECO:0007669"/>
    <property type="project" value="TreeGrafter"/>
</dbReference>
<comment type="catalytic activity">
    <reaction evidence="11">
        <text>Zn(2+)(in) + H(+)(out) = Zn(2+)(out) + H(+)(in)</text>
        <dbReference type="Rhea" id="RHEA:28839"/>
        <dbReference type="ChEBI" id="CHEBI:15378"/>
        <dbReference type="ChEBI" id="CHEBI:29105"/>
    </reaction>
</comment>
<dbReference type="Proteomes" id="UP000283255">
    <property type="component" value="Unassembled WGS sequence"/>
</dbReference>
<dbReference type="GO" id="GO:0015093">
    <property type="term" value="F:ferrous iron transmembrane transporter activity"/>
    <property type="evidence" value="ECO:0007669"/>
    <property type="project" value="TreeGrafter"/>
</dbReference>
<evidence type="ECO:0000256" key="15">
    <source>
        <dbReference type="SAM" id="Phobius"/>
    </source>
</evidence>
<keyword evidence="7" id="KW-0862">Zinc</keyword>
<dbReference type="Pfam" id="PF16916">
    <property type="entry name" value="ZT_dimer"/>
    <property type="match status" value="1"/>
</dbReference>
<evidence type="ECO:0000313" key="18">
    <source>
        <dbReference type="EMBL" id="RJG49483.1"/>
    </source>
</evidence>
<proteinExistence type="inferred from homology"/>
<evidence type="ECO:0000256" key="9">
    <source>
        <dbReference type="ARBA" id="ARBA00023136"/>
    </source>
</evidence>
<comment type="catalytic activity">
    <reaction evidence="12">
        <text>Cd(2+)(in) + H(+)(out) = Cd(2+)(out) + H(+)(in)</text>
        <dbReference type="Rhea" id="RHEA:28739"/>
        <dbReference type="ChEBI" id="CHEBI:15378"/>
        <dbReference type="ChEBI" id="CHEBI:48775"/>
    </reaction>
</comment>
<dbReference type="InterPro" id="IPR036837">
    <property type="entry name" value="Cation_efflux_CTD_sf"/>
</dbReference>
<accession>A0A418YHE4</accession>
<dbReference type="InterPro" id="IPR027469">
    <property type="entry name" value="Cation_efflux_TMD_sf"/>
</dbReference>
<dbReference type="InterPro" id="IPR002524">
    <property type="entry name" value="Cation_efflux"/>
</dbReference>
<name>A0A418YHE4_9GAMM</name>
<protein>
    <recommendedName>
        <fullName evidence="14">Cation-efflux pump FieF</fullName>
    </recommendedName>
</protein>
<evidence type="ECO:0000259" key="16">
    <source>
        <dbReference type="Pfam" id="PF01545"/>
    </source>
</evidence>
<dbReference type="FunFam" id="3.30.70.1350:FF:000002">
    <property type="entry name" value="Ferrous-iron efflux pump FieF"/>
    <property type="match status" value="1"/>
</dbReference>
<evidence type="ECO:0000313" key="19">
    <source>
        <dbReference type="Proteomes" id="UP000283255"/>
    </source>
</evidence>
<dbReference type="InterPro" id="IPR050291">
    <property type="entry name" value="CDF_Transporter"/>
</dbReference>
<evidence type="ECO:0000256" key="8">
    <source>
        <dbReference type="ARBA" id="ARBA00022989"/>
    </source>
</evidence>
<feature type="transmembrane region" description="Helical" evidence="15">
    <location>
        <begin position="182"/>
        <end position="199"/>
    </location>
</feature>
<evidence type="ECO:0000256" key="13">
    <source>
        <dbReference type="ARBA" id="ARBA00062926"/>
    </source>
</evidence>
<feature type="domain" description="Cation efflux protein transmembrane" evidence="16">
    <location>
        <begin position="16"/>
        <end position="207"/>
    </location>
</feature>
<evidence type="ECO:0000256" key="10">
    <source>
        <dbReference type="ARBA" id="ARBA00035584"/>
    </source>
</evidence>
<feature type="transmembrane region" description="Helical" evidence="15">
    <location>
        <begin position="119"/>
        <end position="139"/>
    </location>
</feature>
<keyword evidence="4" id="KW-1003">Cell membrane</keyword>
<evidence type="ECO:0000256" key="3">
    <source>
        <dbReference type="ARBA" id="ARBA00022448"/>
    </source>
</evidence>
<dbReference type="OrthoDB" id="9806522at2"/>
<reference evidence="18 19" key="1">
    <citation type="submission" date="2018-09" db="EMBL/GenBank/DDBJ databases">
        <authorList>
            <person name="Wang F."/>
        </authorList>
    </citation>
    <scope>NUCLEOTIDE SEQUENCE [LARGE SCALE GENOMIC DNA]</scope>
    <source>
        <strain evidence="18 19">PLHSC7-2</strain>
    </source>
</reference>
<evidence type="ECO:0000256" key="1">
    <source>
        <dbReference type="ARBA" id="ARBA00004651"/>
    </source>
</evidence>
<feature type="transmembrane region" description="Helical" evidence="15">
    <location>
        <begin position="82"/>
        <end position="107"/>
    </location>
</feature>
<sequence length="303" mass="32272">MQDKQYSKLVTVAGWAAAGTATFLIISKLFAWFWTDSTSVLASLTDSLMDVAASLINLYAIKVALTPADEDHKFGHGKAESLAGLAQAAFISGSACLLILGGVQRIIKGNEVQAAGVGIWVMVLSIVATLALVAFQTYVVKRTGSVAIKADSLHYKSDLFMNAAVVLALVLAAQGIHSADGIFAVGVGFYIFYGAWQIGKESVDSLMDKTLSAEEEAKIIEIVFQQPGITGVHDLRTRQSGSTKFMQLHLELDDNLSLFQAHELGDKVEGKLAAAFINSDIIIHLDPVSVVKSSSRISKPASA</sequence>
<comment type="subunit">
    <text evidence="13">Homodimer. The subunits are held together in a parallel orientation through zinc binding at the interface of the cytoplasmic domains.</text>
</comment>
<dbReference type="FunFam" id="1.20.1510.10:FF:000001">
    <property type="entry name" value="Ferrous-iron efflux pump FieF"/>
    <property type="match status" value="1"/>
</dbReference>
<keyword evidence="19" id="KW-1185">Reference proteome</keyword>
<dbReference type="NCBIfam" id="TIGR01297">
    <property type="entry name" value="CDF"/>
    <property type="match status" value="1"/>
</dbReference>
<comment type="catalytic activity">
    <reaction evidence="10">
        <text>Fe(2+)(in) + H(+)(out) = Fe(2+)(out) + H(+)(in)</text>
        <dbReference type="Rhea" id="RHEA:29439"/>
        <dbReference type="ChEBI" id="CHEBI:15378"/>
        <dbReference type="ChEBI" id="CHEBI:29033"/>
    </reaction>
</comment>
<keyword evidence="5" id="KW-0410">Iron transport</keyword>